<feature type="domain" description="Mandelate racemase/muconate lactonizing enzyme C-terminal" evidence="4">
    <location>
        <begin position="153"/>
        <end position="249"/>
    </location>
</feature>
<protein>
    <submittedName>
        <fullName evidence="5">Mandelate racemase/muconate lactonizing enzyme, C-terminal domain protein</fullName>
    </submittedName>
</protein>
<dbReference type="EMBL" id="CP002529">
    <property type="protein sequence ID" value="ADY01443.1"/>
    <property type="molecule type" value="Genomic_DNA"/>
</dbReference>
<dbReference type="InterPro" id="IPR013342">
    <property type="entry name" value="Mandelate_racemase_C"/>
</dbReference>
<dbReference type="PANTHER" id="PTHR13794:SF58">
    <property type="entry name" value="MITOCHONDRIAL ENOLASE SUPERFAMILY MEMBER 1"/>
    <property type="match status" value="1"/>
</dbReference>
<evidence type="ECO:0000313" key="6">
    <source>
        <dbReference type="Proteomes" id="UP000007485"/>
    </source>
</evidence>
<evidence type="ECO:0000259" key="4">
    <source>
        <dbReference type="SMART" id="SM00922"/>
    </source>
</evidence>
<dbReference type="eggNOG" id="arCOG01168">
    <property type="taxonomic scope" value="Archaea"/>
</dbReference>
<dbReference type="Gene3D" id="3.30.390.10">
    <property type="entry name" value="Enolase-like, N-terminal domain"/>
    <property type="match status" value="1"/>
</dbReference>
<dbReference type="GO" id="GO:0000287">
    <property type="term" value="F:magnesium ion binding"/>
    <property type="evidence" value="ECO:0007669"/>
    <property type="project" value="TreeGrafter"/>
</dbReference>
<keyword evidence="2" id="KW-0479">Metal-binding</keyword>
<dbReference type="GeneID" id="10288890"/>
<proteinExistence type="predicted"/>
<dbReference type="InterPro" id="IPR029065">
    <property type="entry name" value="Enolase_C-like"/>
</dbReference>
<keyword evidence="3" id="KW-0460">Magnesium</keyword>
<dbReference type="GO" id="GO:0009063">
    <property type="term" value="P:amino acid catabolic process"/>
    <property type="evidence" value="ECO:0007669"/>
    <property type="project" value="InterPro"/>
</dbReference>
<dbReference type="InterPro" id="IPR013341">
    <property type="entry name" value="Mandelate_racemase_N_dom"/>
</dbReference>
<dbReference type="InterPro" id="IPR036849">
    <property type="entry name" value="Enolase-like_C_sf"/>
</dbReference>
<dbReference type="Pfam" id="PF02746">
    <property type="entry name" value="MR_MLE_N"/>
    <property type="match status" value="1"/>
</dbReference>
<dbReference type="SFLD" id="SFLDG00179">
    <property type="entry name" value="mandelate_racemase"/>
    <property type="match status" value="1"/>
</dbReference>
<reference evidence="5 6" key="1">
    <citation type="journal article" date="2011" name="J. Bacteriol.">
        <title>Complete genome sequence of 'Vulcanisaeta moutnovskia' strain 768-28, a novel member of the hyperthermophilic crenarchaeal genus vulcanisaeta.</title>
        <authorList>
            <person name="Gumerov V.M."/>
            <person name="Mardanov A.V."/>
            <person name="Beletsky A.V."/>
            <person name="Prokofeva M.I."/>
            <person name="Bonch-Osmolovskaya E.A."/>
            <person name="Ravin N.V."/>
            <person name="Skryabin K.G."/>
        </authorList>
    </citation>
    <scope>NUCLEOTIDE SEQUENCE [LARGE SCALE GENOMIC DNA]</scope>
    <source>
        <strain evidence="5 6">768-28</strain>
    </source>
</reference>
<dbReference type="AlphaFoldDB" id="F0QYL0"/>
<evidence type="ECO:0000256" key="1">
    <source>
        <dbReference type="ARBA" id="ARBA00001946"/>
    </source>
</evidence>
<dbReference type="RefSeq" id="WP_013604605.1">
    <property type="nucleotide sequence ID" value="NC_015151.1"/>
</dbReference>
<dbReference type="GO" id="GO:0016052">
    <property type="term" value="P:carbohydrate catabolic process"/>
    <property type="evidence" value="ECO:0007669"/>
    <property type="project" value="TreeGrafter"/>
</dbReference>
<dbReference type="SMART" id="SM00922">
    <property type="entry name" value="MR_MLE"/>
    <property type="match status" value="1"/>
</dbReference>
<dbReference type="Proteomes" id="UP000007485">
    <property type="component" value="Chromosome"/>
</dbReference>
<gene>
    <name evidence="5" type="ordered locus">VMUT_1238</name>
</gene>
<dbReference type="Gene3D" id="3.20.20.120">
    <property type="entry name" value="Enolase-like C-terminal domain"/>
    <property type="match status" value="1"/>
</dbReference>
<dbReference type="Pfam" id="PF13378">
    <property type="entry name" value="MR_MLE_C"/>
    <property type="match status" value="1"/>
</dbReference>
<keyword evidence="6" id="KW-1185">Reference proteome</keyword>
<dbReference type="InterPro" id="IPR046945">
    <property type="entry name" value="RHMD-like"/>
</dbReference>
<dbReference type="STRING" id="985053.VMUT_1238"/>
<evidence type="ECO:0000256" key="3">
    <source>
        <dbReference type="ARBA" id="ARBA00022842"/>
    </source>
</evidence>
<dbReference type="InterPro" id="IPR018110">
    <property type="entry name" value="Mandel_Rmase/mucon_lact_enz_CS"/>
</dbReference>
<dbReference type="InterPro" id="IPR029017">
    <property type="entry name" value="Enolase-like_N"/>
</dbReference>
<organism evidence="5 6">
    <name type="scientific">Vulcanisaeta moutnovskia (strain 768-28)</name>
    <dbReference type="NCBI Taxonomy" id="985053"/>
    <lineage>
        <taxon>Archaea</taxon>
        <taxon>Thermoproteota</taxon>
        <taxon>Thermoprotei</taxon>
        <taxon>Thermoproteales</taxon>
        <taxon>Thermoproteaceae</taxon>
        <taxon>Vulcanisaeta</taxon>
    </lineage>
</organism>
<dbReference type="CDD" id="cd03316">
    <property type="entry name" value="MR_like"/>
    <property type="match status" value="1"/>
</dbReference>
<dbReference type="KEGG" id="vmo:VMUT_1238"/>
<dbReference type="PANTHER" id="PTHR13794">
    <property type="entry name" value="ENOLASE SUPERFAMILY, MANDELATE RACEMASE"/>
    <property type="match status" value="1"/>
</dbReference>
<dbReference type="SUPFAM" id="SSF54826">
    <property type="entry name" value="Enolase N-terminal domain-like"/>
    <property type="match status" value="1"/>
</dbReference>
<evidence type="ECO:0000313" key="5">
    <source>
        <dbReference type="EMBL" id="ADY01443.1"/>
    </source>
</evidence>
<dbReference type="SFLD" id="SFLDS00001">
    <property type="entry name" value="Enolase"/>
    <property type="match status" value="1"/>
</dbReference>
<dbReference type="HOGENOM" id="CLU_030273_3_2_2"/>
<sequence length="383" mass="42617">MKITDVITYVARAYVGKPVTGFRGPYEEVASKISHGFTAVYVKVVTDEGLIGWGEAIAREAPEATASVINALFKPMLIGKDPLDNEVLWEQLFSAMRIRGHYAGYYVEALSGIDLALWDIKGKYLGKPVYKLLGGAFRDKVRAYASSVLFMSPEDTVKEVERLVQSGFKYVKVKIGRGYDVDKAVIKAIRDSLGNDVEIMVDANTAYNVSTAIKVGRMLEKYDVLWFEEPVPPDNIEAYSRIARALDIPIAAAETLFTKYQWLEFMIKEAVDIAMPDIARVGGITEAMKIAALADSFGIPMTFHVGLSGIGCRAATLQFTASLPNHVIFTPTYEHYYIEKNPLAYEITKEPVEVFKGDYVEISNKPGLGIEMNEEKLRKYTEA</sequence>
<dbReference type="GO" id="GO:0016836">
    <property type="term" value="F:hydro-lyase activity"/>
    <property type="evidence" value="ECO:0007669"/>
    <property type="project" value="TreeGrafter"/>
</dbReference>
<dbReference type="PROSITE" id="PS00908">
    <property type="entry name" value="MR_MLE_1"/>
    <property type="match status" value="1"/>
</dbReference>
<comment type="cofactor">
    <cofactor evidence="1">
        <name>Mg(2+)</name>
        <dbReference type="ChEBI" id="CHEBI:18420"/>
    </cofactor>
</comment>
<accession>F0QYL0</accession>
<dbReference type="SUPFAM" id="SSF51604">
    <property type="entry name" value="Enolase C-terminal domain-like"/>
    <property type="match status" value="1"/>
</dbReference>
<evidence type="ECO:0000256" key="2">
    <source>
        <dbReference type="ARBA" id="ARBA00022723"/>
    </source>
</evidence>
<dbReference type="OrthoDB" id="42605at2157"/>
<name>F0QYL0_VULM7</name>